<dbReference type="Proteomes" id="UP000612746">
    <property type="component" value="Unassembled WGS sequence"/>
</dbReference>
<feature type="domain" description="DUF4110" evidence="2">
    <location>
        <begin position="503"/>
        <end position="573"/>
    </location>
</feature>
<evidence type="ECO:0000313" key="4">
    <source>
        <dbReference type="Proteomes" id="UP000612746"/>
    </source>
</evidence>
<dbReference type="PANTHER" id="PTHR46063:SF1">
    <property type="entry name" value="KELCH DOMAIN-CONTAINING PROTEIN 4"/>
    <property type="match status" value="1"/>
</dbReference>
<evidence type="ECO:0000256" key="1">
    <source>
        <dbReference type="SAM" id="MobiDB-lite"/>
    </source>
</evidence>
<dbReference type="InterPro" id="IPR052588">
    <property type="entry name" value="Kelch_domain_protein"/>
</dbReference>
<feature type="region of interest" description="Disordered" evidence="1">
    <location>
        <begin position="373"/>
        <end position="411"/>
    </location>
</feature>
<dbReference type="PANTHER" id="PTHR46063">
    <property type="entry name" value="KELCH DOMAIN-CONTAINING PROTEIN"/>
    <property type="match status" value="1"/>
</dbReference>
<dbReference type="InterPro" id="IPR015915">
    <property type="entry name" value="Kelch-typ_b-propeller"/>
</dbReference>
<dbReference type="OrthoDB" id="4447at2759"/>
<dbReference type="Pfam" id="PF24681">
    <property type="entry name" value="Kelch_KLHDC2_KLHL20_DRC7"/>
    <property type="match status" value="1"/>
</dbReference>
<feature type="region of interest" description="Disordered" evidence="1">
    <location>
        <begin position="1"/>
        <end position="44"/>
    </location>
</feature>
<proteinExistence type="predicted"/>
<feature type="compositionally biased region" description="Basic residues" evidence="1">
    <location>
        <begin position="25"/>
        <end position="35"/>
    </location>
</feature>
<dbReference type="AlphaFoldDB" id="A0A8H7UIH3"/>
<dbReference type="Gene3D" id="2.120.10.80">
    <property type="entry name" value="Kelch-type beta propeller"/>
    <property type="match status" value="1"/>
</dbReference>
<gene>
    <name evidence="3" type="ORF">INT44_009355</name>
</gene>
<accession>A0A8H7UIH3</accession>
<dbReference type="SUPFAM" id="SSF117281">
    <property type="entry name" value="Kelch motif"/>
    <property type="match status" value="1"/>
</dbReference>
<name>A0A8H7UIH3_9FUNG</name>
<feature type="compositionally biased region" description="Basic and acidic residues" evidence="1">
    <location>
        <begin position="592"/>
        <end position="602"/>
    </location>
</feature>
<reference evidence="3" key="1">
    <citation type="submission" date="2020-12" db="EMBL/GenBank/DDBJ databases">
        <title>Metabolic potential, ecology and presence of endohyphal bacteria is reflected in genomic diversity of Mucoromycotina.</title>
        <authorList>
            <person name="Muszewska A."/>
            <person name="Okrasinska A."/>
            <person name="Steczkiewicz K."/>
            <person name="Drgas O."/>
            <person name="Orlowska M."/>
            <person name="Perlinska-Lenart U."/>
            <person name="Aleksandrzak-Piekarczyk T."/>
            <person name="Szatraj K."/>
            <person name="Zielenkiewicz U."/>
            <person name="Pilsyk S."/>
            <person name="Malc E."/>
            <person name="Mieczkowski P."/>
            <person name="Kruszewska J.S."/>
            <person name="Biernat P."/>
            <person name="Pawlowska J."/>
        </authorList>
    </citation>
    <scope>NUCLEOTIDE SEQUENCE</scope>
    <source>
        <strain evidence="3">WA0000051536</strain>
    </source>
</reference>
<feature type="compositionally biased region" description="Basic residues" evidence="1">
    <location>
        <begin position="1"/>
        <end position="10"/>
    </location>
</feature>
<feature type="region of interest" description="Disordered" evidence="1">
    <location>
        <begin position="581"/>
        <end position="602"/>
    </location>
</feature>
<organism evidence="3 4">
    <name type="scientific">Umbelopsis vinacea</name>
    <dbReference type="NCBI Taxonomy" id="44442"/>
    <lineage>
        <taxon>Eukaryota</taxon>
        <taxon>Fungi</taxon>
        <taxon>Fungi incertae sedis</taxon>
        <taxon>Mucoromycota</taxon>
        <taxon>Mucoromycotina</taxon>
        <taxon>Umbelopsidomycetes</taxon>
        <taxon>Umbelopsidales</taxon>
        <taxon>Umbelopsidaceae</taxon>
        <taxon>Umbelopsis</taxon>
    </lineage>
</organism>
<comment type="caution">
    <text evidence="3">The sequence shown here is derived from an EMBL/GenBank/DDBJ whole genome shotgun (WGS) entry which is preliminary data.</text>
</comment>
<protein>
    <recommendedName>
        <fullName evidence="2">DUF4110 domain-containing protein</fullName>
    </recommendedName>
</protein>
<sequence>MAKAKGKKKKNDAEHKARIQEKANRKSNKKVKKSKEKADEPEEDIESILAAFKRQQEEQYKVTEEIIGNPPSRRANASFSPHPTNTNELILFGGEYYDGQKVHMYNDLYRYSIDKDEWKKITSPNSPGPRSAHQIAIMPTGTLFLFGGEFISPNETQFFHYKDFWSFDLKTNQWDKLEVKQKPSARSGHRMAVWKNFIVLFGGMCLEGFYDNYVQTNYYDDLWVFDTLSYKWTKIEVPESSNRPTARSGFCFIPCNDGVILYGGYCKQYTKGQRAKGIVHTDTWLLKMNTDLKGIKWEKRKKSGFAPTARSGATMAVYKNRGILFGGVFDEDVSEEKLESTFFNELGIHFSFTYQIDNGRWFPLNLRKSKQAKKAQKAKAQKQHHSNDSDEGSDYDSSNEAPKKGQQLPIDDSMEDFAPRARYNAMTCVQKGILYIYGGILEIEDKEFTLDDFWSINKDETKADVVMEEEEAVPDVIEEEDEQTKAMNKLNQLLEQDAKAKEEDALGTPNLGESLRDFYARTSEFWARKAFEEDEEGMARGKALRRDAFSMAEQRYQDYQPILQEIEKLKTDAGLDENDTIISKKVMGGSDPADKMASRNRR</sequence>
<dbReference type="InterPro" id="IPR025183">
    <property type="entry name" value="DUF4110"/>
</dbReference>
<feature type="compositionally biased region" description="Basic and acidic residues" evidence="1">
    <location>
        <begin position="11"/>
        <end position="24"/>
    </location>
</feature>
<dbReference type="Pfam" id="PF13422">
    <property type="entry name" value="DUF4110"/>
    <property type="match status" value="1"/>
</dbReference>
<evidence type="ECO:0000259" key="2">
    <source>
        <dbReference type="Pfam" id="PF13422"/>
    </source>
</evidence>
<dbReference type="EMBL" id="JAEPRA010000006">
    <property type="protein sequence ID" value="KAG2184340.1"/>
    <property type="molecule type" value="Genomic_DNA"/>
</dbReference>
<evidence type="ECO:0000313" key="3">
    <source>
        <dbReference type="EMBL" id="KAG2184340.1"/>
    </source>
</evidence>
<keyword evidence="4" id="KW-1185">Reference proteome</keyword>
<feature type="compositionally biased region" description="Basic residues" evidence="1">
    <location>
        <begin position="373"/>
        <end position="384"/>
    </location>
</feature>